<evidence type="ECO:0000256" key="1">
    <source>
        <dbReference type="ARBA" id="ARBA00004651"/>
    </source>
</evidence>
<evidence type="ECO:0000259" key="7">
    <source>
        <dbReference type="SMART" id="SM00849"/>
    </source>
</evidence>
<comment type="caution">
    <text evidence="8">The sequence shown here is derived from an EMBL/GenBank/DDBJ whole genome shotgun (WGS) entry which is preliminary data.</text>
</comment>
<keyword evidence="9" id="KW-1185">Reference proteome</keyword>
<dbReference type="Pfam" id="PF03772">
    <property type="entry name" value="Competence"/>
    <property type="match status" value="1"/>
</dbReference>
<dbReference type="InterPro" id="IPR036866">
    <property type="entry name" value="RibonucZ/Hydroxyglut_hydro"/>
</dbReference>
<keyword evidence="3 6" id="KW-0812">Transmembrane</keyword>
<name>A0A1L8TPY9_9ENTE</name>
<dbReference type="EMBL" id="JXKQ01000002">
    <property type="protein sequence ID" value="OJG46391.1"/>
    <property type="molecule type" value="Genomic_DNA"/>
</dbReference>
<reference evidence="8 9" key="1">
    <citation type="submission" date="2014-12" db="EMBL/GenBank/DDBJ databases">
        <title>Draft genome sequences of 29 type strains of Enterococci.</title>
        <authorList>
            <person name="Zhong Z."/>
            <person name="Sun Z."/>
            <person name="Liu W."/>
            <person name="Zhang W."/>
            <person name="Zhang H."/>
        </authorList>
    </citation>
    <scope>NUCLEOTIDE SEQUENCE [LARGE SCALE GENOMIC DNA]</scope>
    <source>
        <strain evidence="8 9">DSM 17122</strain>
    </source>
</reference>
<evidence type="ECO:0000313" key="8">
    <source>
        <dbReference type="EMBL" id="OJG46391.1"/>
    </source>
</evidence>
<dbReference type="PANTHER" id="PTHR30619">
    <property type="entry name" value="DNA INTERNALIZATION/COMPETENCE PROTEIN COMEC/REC2"/>
    <property type="match status" value="1"/>
</dbReference>
<feature type="domain" description="Metallo-beta-lactamase" evidence="7">
    <location>
        <begin position="411"/>
        <end position="614"/>
    </location>
</feature>
<gene>
    <name evidence="8" type="ORF">RV04_GL000819</name>
</gene>
<feature type="transmembrane region" description="Helical" evidence="6">
    <location>
        <begin position="150"/>
        <end position="171"/>
    </location>
</feature>
<dbReference type="Proteomes" id="UP000182077">
    <property type="component" value="Unassembled WGS sequence"/>
</dbReference>
<comment type="subcellular location">
    <subcellularLocation>
        <location evidence="1">Cell membrane</location>
        <topology evidence="1">Multi-pass membrane protein</topology>
    </subcellularLocation>
</comment>
<evidence type="ECO:0000256" key="4">
    <source>
        <dbReference type="ARBA" id="ARBA00022989"/>
    </source>
</evidence>
<dbReference type="InterPro" id="IPR004797">
    <property type="entry name" value="Competence_ComEC/Rec2"/>
</dbReference>
<feature type="transmembrane region" description="Helical" evidence="6">
    <location>
        <begin position="233"/>
        <end position="263"/>
    </location>
</feature>
<dbReference type="PANTHER" id="PTHR30619:SF1">
    <property type="entry name" value="RECOMBINATION PROTEIN 2"/>
    <property type="match status" value="1"/>
</dbReference>
<feature type="transmembrane region" description="Helical" evidence="6">
    <location>
        <begin position="269"/>
        <end position="288"/>
    </location>
</feature>
<sequence length="666" mass="75854">MANERINIQVDTIKIDGNLLKFYGQIDGKTYLIYYTLATEKEKLSWSSQKPPDYALISGKTENFSAARNLNGFDEQKYYQSIGISQALQADSLSPTHSKKGSLSRMRHRLIGRITQRYSDHLASYIKALVIGYKDSQFNEYMDGYKANGLLHLFTLSGLHIQFYLGGLHVLLKRLRLIRESRLAILCVVSLIVIPLTGGSYSTIRAVFSFLITFSCLTFDIVLSKLDQWSVMLFLLVSCFPLALWSVSAQLSLFFSMILLYLADLELKQWQHAIMFTFLAIPILIYSFSEWSILGGVMTLLLFPLFEWVILPSCLLLFVGCFLPGIHALEQLFDGVLRFLEGFLVKLSLPNLIIGKPSMLVFLCLSIILFILLDRLKYQQTFHFLIMVAVILLFSISYSYRGMIAFIDVGQGDCLFIRLPFNQETFLIDTGGRLNFKQAPWKRRQSKALSDYNVLPFLRSVGCQKIDHLIVTHNDEDHMGELENILSKIRVGNLYLAAGSQMELRKLLEPLNGPTIHLVKQGDQIGQKLKLKILSPQKSTGENNDSLVTYFEVNQQRFLITGDLEITGEENLINHYPNLKVDILKVGHHGSNTSTGEQFLKTIDPKYAVISVGRNNRYGHPTAETLDKLTSQQIQILRTDQNGMIYYQWSPITKRGKLKFLIDFPK</sequence>
<feature type="transmembrane region" description="Helical" evidence="6">
    <location>
        <begin position="349"/>
        <end position="373"/>
    </location>
</feature>
<dbReference type="GO" id="GO:0030420">
    <property type="term" value="P:establishment of competence for transformation"/>
    <property type="evidence" value="ECO:0007669"/>
    <property type="project" value="InterPro"/>
</dbReference>
<dbReference type="NCBIfam" id="TIGR00360">
    <property type="entry name" value="ComEC_N-term"/>
    <property type="match status" value="1"/>
</dbReference>
<evidence type="ECO:0000256" key="3">
    <source>
        <dbReference type="ARBA" id="ARBA00022692"/>
    </source>
</evidence>
<feature type="transmembrane region" description="Helical" evidence="6">
    <location>
        <begin position="300"/>
        <end position="329"/>
    </location>
</feature>
<keyword evidence="2" id="KW-1003">Cell membrane</keyword>
<dbReference type="InterPro" id="IPR001279">
    <property type="entry name" value="Metallo-B-lactamas"/>
</dbReference>
<feature type="transmembrane region" description="Helical" evidence="6">
    <location>
        <begin position="183"/>
        <end position="201"/>
    </location>
</feature>
<dbReference type="GO" id="GO:0005886">
    <property type="term" value="C:plasma membrane"/>
    <property type="evidence" value="ECO:0007669"/>
    <property type="project" value="UniProtKB-SubCell"/>
</dbReference>
<evidence type="ECO:0000313" key="9">
    <source>
        <dbReference type="Proteomes" id="UP000182077"/>
    </source>
</evidence>
<dbReference type="InterPro" id="IPR004477">
    <property type="entry name" value="ComEC_N"/>
</dbReference>
<accession>A0A1L8TPY9</accession>
<dbReference type="SUPFAM" id="SSF56281">
    <property type="entry name" value="Metallo-hydrolase/oxidoreductase"/>
    <property type="match status" value="1"/>
</dbReference>
<feature type="transmembrane region" description="Helical" evidence="6">
    <location>
        <begin position="207"/>
        <end position="226"/>
    </location>
</feature>
<evidence type="ECO:0000256" key="6">
    <source>
        <dbReference type="SAM" id="Phobius"/>
    </source>
</evidence>
<dbReference type="SMART" id="SM00849">
    <property type="entry name" value="Lactamase_B"/>
    <property type="match status" value="1"/>
</dbReference>
<protein>
    <recommendedName>
        <fullName evidence="7">Metallo-beta-lactamase domain-containing protein</fullName>
    </recommendedName>
</protein>
<dbReference type="Pfam" id="PF00753">
    <property type="entry name" value="Lactamase_B"/>
    <property type="match status" value="1"/>
</dbReference>
<dbReference type="InterPro" id="IPR035681">
    <property type="entry name" value="ComA-like_MBL"/>
</dbReference>
<evidence type="ECO:0000256" key="5">
    <source>
        <dbReference type="ARBA" id="ARBA00023136"/>
    </source>
</evidence>
<dbReference type="AlphaFoldDB" id="A0A1L8TPY9"/>
<keyword evidence="4 6" id="KW-1133">Transmembrane helix</keyword>
<dbReference type="Gene3D" id="3.60.15.10">
    <property type="entry name" value="Ribonuclease Z/Hydroxyacylglutathione hydrolase-like"/>
    <property type="match status" value="1"/>
</dbReference>
<dbReference type="STRING" id="249189.RV04_GL000819"/>
<dbReference type="CDD" id="cd07731">
    <property type="entry name" value="ComA-like_MBL-fold"/>
    <property type="match status" value="1"/>
</dbReference>
<proteinExistence type="predicted"/>
<keyword evidence="5 6" id="KW-0472">Membrane</keyword>
<feature type="transmembrane region" description="Helical" evidence="6">
    <location>
        <begin position="382"/>
        <end position="400"/>
    </location>
</feature>
<dbReference type="InterPro" id="IPR052159">
    <property type="entry name" value="Competence_DNA_uptake"/>
</dbReference>
<dbReference type="NCBIfam" id="TIGR00361">
    <property type="entry name" value="ComEC_Rec2"/>
    <property type="match status" value="1"/>
</dbReference>
<evidence type="ECO:0000256" key="2">
    <source>
        <dbReference type="ARBA" id="ARBA00022475"/>
    </source>
</evidence>
<organism evidence="8 9">
    <name type="scientific">Enterococcus hermanniensis</name>
    <dbReference type="NCBI Taxonomy" id="249189"/>
    <lineage>
        <taxon>Bacteria</taxon>
        <taxon>Bacillati</taxon>
        <taxon>Bacillota</taxon>
        <taxon>Bacilli</taxon>
        <taxon>Lactobacillales</taxon>
        <taxon>Enterococcaceae</taxon>
        <taxon>Enterococcus</taxon>
    </lineage>
</organism>